<dbReference type="GO" id="GO:0009166">
    <property type="term" value="P:nucleotide catabolic process"/>
    <property type="evidence" value="ECO:0007669"/>
    <property type="project" value="InterPro"/>
</dbReference>
<accession>U2P7I7</accession>
<dbReference type="AlphaFoldDB" id="U2P7I7"/>
<dbReference type="CDD" id="cd00845">
    <property type="entry name" value="MPP_UshA_N_like"/>
    <property type="match status" value="1"/>
</dbReference>
<organism evidence="4 5">
    <name type="scientific">Segatella baroniae F0067</name>
    <dbReference type="NCBI Taxonomy" id="1115809"/>
    <lineage>
        <taxon>Bacteria</taxon>
        <taxon>Pseudomonadati</taxon>
        <taxon>Bacteroidota</taxon>
        <taxon>Bacteroidia</taxon>
        <taxon>Bacteroidales</taxon>
        <taxon>Prevotellaceae</taxon>
        <taxon>Segatella</taxon>
    </lineage>
</organism>
<dbReference type="PATRIC" id="fig|1115809.3.peg.666"/>
<proteinExistence type="inferred from homology"/>
<evidence type="ECO:0000313" key="5">
    <source>
        <dbReference type="Proteomes" id="UP000016648"/>
    </source>
</evidence>
<dbReference type="GO" id="GO:0000166">
    <property type="term" value="F:nucleotide binding"/>
    <property type="evidence" value="ECO:0007669"/>
    <property type="project" value="InterPro"/>
</dbReference>
<keyword evidence="5" id="KW-1185">Reference proteome</keyword>
<dbReference type="Proteomes" id="UP000016648">
    <property type="component" value="Unassembled WGS sequence"/>
</dbReference>
<dbReference type="SUPFAM" id="SSF56300">
    <property type="entry name" value="Metallo-dependent phosphatases"/>
    <property type="match status" value="1"/>
</dbReference>
<evidence type="ECO:0000313" key="4">
    <source>
        <dbReference type="EMBL" id="ERK40116.1"/>
    </source>
</evidence>
<dbReference type="Pfam" id="PF00149">
    <property type="entry name" value="Metallophos"/>
    <property type="match status" value="1"/>
</dbReference>
<dbReference type="Gene3D" id="3.60.21.10">
    <property type="match status" value="1"/>
</dbReference>
<reference evidence="4 5" key="1">
    <citation type="submission" date="2013-08" db="EMBL/GenBank/DDBJ databases">
        <authorList>
            <person name="Durkin A.S."/>
            <person name="Haft D.R."/>
            <person name="McCorrison J."/>
            <person name="Torralba M."/>
            <person name="Gillis M."/>
            <person name="Haft D.H."/>
            <person name="Methe B."/>
            <person name="Sutton G."/>
            <person name="Nelson K.E."/>
        </authorList>
    </citation>
    <scope>NUCLEOTIDE SEQUENCE [LARGE SCALE GENOMIC DNA]</scope>
    <source>
        <strain evidence="4 5">F0067</strain>
    </source>
</reference>
<dbReference type="InterPro" id="IPR006179">
    <property type="entry name" value="5_nucleotidase/apyrase"/>
</dbReference>
<evidence type="ECO:0000256" key="2">
    <source>
        <dbReference type="SAM" id="SignalP"/>
    </source>
</evidence>
<dbReference type="PANTHER" id="PTHR11575:SF24">
    <property type="entry name" value="5'-NUCLEOTIDASE"/>
    <property type="match status" value="1"/>
</dbReference>
<feature type="domain" description="Calcineurin-like phosphoesterase" evidence="3">
    <location>
        <begin position="25"/>
        <end position="240"/>
    </location>
</feature>
<comment type="similarity">
    <text evidence="1">Belongs to the 5'-nucleotidase family.</text>
</comment>
<evidence type="ECO:0000259" key="3">
    <source>
        <dbReference type="Pfam" id="PF00149"/>
    </source>
</evidence>
<dbReference type="GO" id="GO:0046872">
    <property type="term" value="F:metal ion binding"/>
    <property type="evidence" value="ECO:0007669"/>
    <property type="project" value="InterPro"/>
</dbReference>
<dbReference type="EMBL" id="AWEY01000008">
    <property type="protein sequence ID" value="ERK40116.1"/>
    <property type="molecule type" value="Genomic_DNA"/>
</dbReference>
<evidence type="ECO:0000256" key="1">
    <source>
        <dbReference type="ARBA" id="ARBA00006654"/>
    </source>
</evidence>
<dbReference type="PROSITE" id="PS00785">
    <property type="entry name" value="5_NUCLEOTIDASE_1"/>
    <property type="match status" value="1"/>
</dbReference>
<name>U2P7I7_9BACT</name>
<dbReference type="InterPro" id="IPR006146">
    <property type="entry name" value="5'-Nucleotdase_CS"/>
</dbReference>
<dbReference type="PANTHER" id="PTHR11575">
    <property type="entry name" value="5'-NUCLEOTIDASE-RELATED"/>
    <property type="match status" value="1"/>
</dbReference>
<dbReference type="InterPro" id="IPR029052">
    <property type="entry name" value="Metallo-depent_PP-like"/>
</dbReference>
<dbReference type="InterPro" id="IPR004843">
    <property type="entry name" value="Calcineurin-like_PHP"/>
</dbReference>
<gene>
    <name evidence="4" type="ORF">HMPREF9135_0192</name>
</gene>
<dbReference type="PRINTS" id="PR01607">
    <property type="entry name" value="APYRASEFAMLY"/>
</dbReference>
<protein>
    <submittedName>
        <fullName evidence="4">Ser/Thr phosphatase family protein</fullName>
    </submittedName>
</protein>
<feature type="signal peptide" evidence="2">
    <location>
        <begin position="1"/>
        <end position="20"/>
    </location>
</feature>
<comment type="caution">
    <text evidence="4">The sequence shown here is derived from an EMBL/GenBank/DDBJ whole genome shotgun (WGS) entry which is preliminary data.</text>
</comment>
<dbReference type="PROSITE" id="PS00786">
    <property type="entry name" value="5_NUCLEOTIDASE_2"/>
    <property type="match status" value="1"/>
</dbReference>
<keyword evidence="2" id="KW-0732">Signal</keyword>
<feature type="chain" id="PRO_5004632295" evidence="2">
    <location>
        <begin position="21"/>
        <end position="278"/>
    </location>
</feature>
<dbReference type="GO" id="GO:0016788">
    <property type="term" value="F:hydrolase activity, acting on ester bonds"/>
    <property type="evidence" value="ECO:0007669"/>
    <property type="project" value="InterPro"/>
</dbReference>
<dbReference type="RefSeq" id="WP_021589245.1">
    <property type="nucleotide sequence ID" value="NZ_AWEY01000008.1"/>
</dbReference>
<sequence>MKAKYLFILVLFAFMANAFAQKRLVILHTNDTHSTIFPLHANLADTMKAGRGGYMRRVALLERERKAEPDLLLFDSGDFSQGSPYYTMFKGEVEIGLMNMMRYDAAVIGNHEFDFGLDNMARIFRMAKFPILCANYDFTGTPVEGLVKPYVVLRRNGLKIGVFGLSPKMEGLVDTAKCHGVKFMDPVEVGQKMVDLLRKQNCDLVICLSHLGWKVRGVGDNEVIRGTRGIDLVLGGHSHTFFTKLEYEKDLSGKEVPVDQNGKHAIFVGKMVLDMEKR</sequence>